<dbReference type="RefSeq" id="WP_346753737.1">
    <property type="nucleotide sequence ID" value="NZ_JAUJEA010000008.1"/>
</dbReference>
<evidence type="ECO:0000313" key="2">
    <source>
        <dbReference type="EMBL" id="MDN5203714.1"/>
    </source>
</evidence>
<sequence length="144" mass="16317">MEDKYLLDGESIITQSGDKSITLTNYRLRFLSKYAGRDHLVSILLEKIASIEIVYKGYQLFLSIGIVSFVFGIFLGFFVEQQTFFLALVIGAISIVLYITTRRHVVTIASDGGSKINFHARNMKVEMLLEFINKVENAKMAKKP</sequence>
<proteinExistence type="predicted"/>
<dbReference type="EMBL" id="JAUJEA010000008">
    <property type="protein sequence ID" value="MDN5203714.1"/>
    <property type="molecule type" value="Genomic_DNA"/>
</dbReference>
<feature type="transmembrane region" description="Helical" evidence="1">
    <location>
        <begin position="60"/>
        <end position="78"/>
    </location>
</feature>
<keyword evidence="1" id="KW-1133">Transmembrane helix</keyword>
<comment type="caution">
    <text evidence="2">The sequence shown here is derived from an EMBL/GenBank/DDBJ whole genome shotgun (WGS) entry which is preliminary data.</text>
</comment>
<protein>
    <submittedName>
        <fullName evidence="2">Uncharacterized protein</fullName>
    </submittedName>
</protein>
<reference evidence="2" key="1">
    <citation type="submission" date="2023-06" db="EMBL/GenBank/DDBJ databases">
        <title>Genomic of Parafulvivirga corallium.</title>
        <authorList>
            <person name="Wang G."/>
        </authorList>
    </citation>
    <scope>NUCLEOTIDE SEQUENCE</scope>
    <source>
        <strain evidence="2">BMA10</strain>
    </source>
</reference>
<keyword evidence="1" id="KW-0472">Membrane</keyword>
<accession>A0ABT8KU59</accession>
<organism evidence="2 3">
    <name type="scientific">Splendidivirga corallicola</name>
    <dbReference type="NCBI Taxonomy" id="3051826"/>
    <lineage>
        <taxon>Bacteria</taxon>
        <taxon>Pseudomonadati</taxon>
        <taxon>Bacteroidota</taxon>
        <taxon>Cytophagia</taxon>
        <taxon>Cytophagales</taxon>
        <taxon>Splendidivirgaceae</taxon>
        <taxon>Splendidivirga</taxon>
    </lineage>
</organism>
<gene>
    <name evidence="2" type="ORF">QQ008_20155</name>
</gene>
<evidence type="ECO:0000313" key="3">
    <source>
        <dbReference type="Proteomes" id="UP001172082"/>
    </source>
</evidence>
<keyword evidence="1" id="KW-0812">Transmembrane</keyword>
<name>A0ABT8KU59_9BACT</name>
<keyword evidence="3" id="KW-1185">Reference proteome</keyword>
<feature type="transmembrane region" description="Helical" evidence="1">
    <location>
        <begin position="84"/>
        <end position="101"/>
    </location>
</feature>
<dbReference type="Proteomes" id="UP001172082">
    <property type="component" value="Unassembled WGS sequence"/>
</dbReference>
<evidence type="ECO:0000256" key="1">
    <source>
        <dbReference type="SAM" id="Phobius"/>
    </source>
</evidence>